<keyword evidence="2" id="KW-1133">Transmembrane helix</keyword>
<reference evidence="3 6" key="1">
    <citation type="journal article" date="2014" name="Int. J. Syst. Evol. Microbiol.">
        <title>Complete genome sequence of Corynebacterium casei LMG S-19264T (=DSM 44701T), isolated from a smear-ripened cheese.</title>
        <authorList>
            <consortium name="US DOE Joint Genome Institute (JGI-PGF)"/>
            <person name="Walter F."/>
            <person name="Albersmeier A."/>
            <person name="Kalinowski J."/>
            <person name="Ruckert C."/>
        </authorList>
    </citation>
    <scope>NUCLEOTIDE SEQUENCE [LARGE SCALE GENOMIC DNA]</scope>
    <source>
        <strain evidence="3 6">JCM 4205</strain>
    </source>
</reference>
<dbReference type="Proteomes" id="UP000326029">
    <property type="component" value="Chromosome"/>
</dbReference>
<evidence type="ECO:0000313" key="6">
    <source>
        <dbReference type="Proteomes" id="UP000642014"/>
    </source>
</evidence>
<dbReference type="RefSeq" id="WP_062755731.1">
    <property type="nucleotide sequence ID" value="NZ_BMSJ01000010.1"/>
</dbReference>
<evidence type="ECO:0000313" key="5">
    <source>
        <dbReference type="Proteomes" id="UP000326029"/>
    </source>
</evidence>
<feature type="transmembrane region" description="Helical" evidence="2">
    <location>
        <begin position="30"/>
        <end position="47"/>
    </location>
</feature>
<keyword evidence="2" id="KW-0472">Membrane</keyword>
<dbReference type="Proteomes" id="UP000642014">
    <property type="component" value="Unassembled WGS sequence"/>
</dbReference>
<sequence>MPDTAAAATADVAALLAAAADQGPGDTLRIVLLASIVGGVLLAWFLLRGYRTDGTDAPGGEDGTAGTGGNTGRDANA</sequence>
<dbReference type="AlphaFoldDB" id="A0AAV4KRI1"/>
<evidence type="ECO:0000313" key="3">
    <source>
        <dbReference type="EMBL" id="GGR40158.1"/>
    </source>
</evidence>
<reference evidence="4 5" key="2">
    <citation type="submission" date="2017-09" db="EMBL/GenBank/DDBJ databases">
        <authorList>
            <person name="Lee N."/>
            <person name="Cho B.-K."/>
        </authorList>
    </citation>
    <scope>NUCLEOTIDE SEQUENCE [LARGE SCALE GENOMIC DNA]</scope>
    <source>
        <strain evidence="4 5">ATCC 19740</strain>
    </source>
</reference>
<keyword evidence="2" id="KW-0812">Transmembrane</keyword>
<feature type="compositionally biased region" description="Gly residues" evidence="1">
    <location>
        <begin position="60"/>
        <end position="71"/>
    </location>
</feature>
<dbReference type="EMBL" id="CP023693">
    <property type="protein sequence ID" value="QEV32732.1"/>
    <property type="molecule type" value="Genomic_DNA"/>
</dbReference>
<reference evidence="3" key="3">
    <citation type="submission" date="2023-08" db="EMBL/GenBank/DDBJ databases">
        <authorList>
            <person name="Sun Q."/>
            <person name="Ohkuma M."/>
        </authorList>
    </citation>
    <scope>NUCLEOTIDE SEQUENCE</scope>
    <source>
        <strain evidence="3">JCM 4205</strain>
    </source>
</reference>
<organism evidence="3 6">
    <name type="scientific">Streptomyces cinereoruber</name>
    <dbReference type="NCBI Taxonomy" id="67260"/>
    <lineage>
        <taxon>Bacteria</taxon>
        <taxon>Bacillati</taxon>
        <taxon>Actinomycetota</taxon>
        <taxon>Actinomycetes</taxon>
        <taxon>Kitasatosporales</taxon>
        <taxon>Streptomycetaceae</taxon>
        <taxon>Streptomyces</taxon>
    </lineage>
</organism>
<evidence type="ECO:0000256" key="2">
    <source>
        <dbReference type="SAM" id="Phobius"/>
    </source>
</evidence>
<proteinExistence type="predicted"/>
<dbReference type="EMBL" id="BMSJ01000010">
    <property type="protein sequence ID" value="GGR40158.1"/>
    <property type="molecule type" value="Genomic_DNA"/>
</dbReference>
<protein>
    <submittedName>
        <fullName evidence="3">Uncharacterized protein</fullName>
    </submittedName>
</protein>
<evidence type="ECO:0000313" key="4">
    <source>
        <dbReference type="EMBL" id="QEV32732.1"/>
    </source>
</evidence>
<accession>A0AAV4KRI1</accession>
<name>A0AAV4KRI1_9ACTN</name>
<feature type="region of interest" description="Disordered" evidence="1">
    <location>
        <begin position="53"/>
        <end position="77"/>
    </location>
</feature>
<keyword evidence="5" id="KW-1185">Reference proteome</keyword>
<dbReference type="GeneID" id="95454403"/>
<evidence type="ECO:0000256" key="1">
    <source>
        <dbReference type="SAM" id="MobiDB-lite"/>
    </source>
</evidence>
<gene>
    <name evidence="4" type="ORF">CP977_11540</name>
    <name evidence="3" type="ORF">GCM10010497_48920</name>
</gene>